<dbReference type="PROSITE" id="PS01124">
    <property type="entry name" value="HTH_ARAC_FAMILY_2"/>
    <property type="match status" value="1"/>
</dbReference>
<reference evidence="7" key="1">
    <citation type="journal article" date="2019" name="Int. J. Syst. Evol. Microbiol.">
        <title>The Global Catalogue of Microorganisms (GCM) 10K type strain sequencing project: providing services to taxonomists for standard genome sequencing and annotation.</title>
        <authorList>
            <consortium name="The Broad Institute Genomics Platform"/>
            <consortium name="The Broad Institute Genome Sequencing Center for Infectious Disease"/>
            <person name="Wu L."/>
            <person name="Ma J."/>
        </authorList>
    </citation>
    <scope>NUCLEOTIDE SEQUENCE [LARGE SCALE GENOMIC DNA]</scope>
    <source>
        <strain evidence="7">CCM 8939</strain>
    </source>
</reference>
<dbReference type="Proteomes" id="UP000645390">
    <property type="component" value="Unassembled WGS sequence"/>
</dbReference>
<dbReference type="SMART" id="SM00342">
    <property type="entry name" value="HTH_ARAC"/>
    <property type="match status" value="1"/>
</dbReference>
<sequence length="216" mass="24711">MGLTRIILSLFDIPLYNPIFIFLNCTVLLGVLLYALHKPHIFYGSLLIAIDWKKKESPTAQPVRVQSEFLEKDKNNQAGNVRKESRMLPIPFKRIKITDGQLEAYILLMKNAMEVECLFLNPDLQIVDLAGKINVPVHHCSFVINNHLGKNFRDWINGYRVGYFLKQYPLLGAKMTILAIAQEAGFKNQATFYNAFKKEKGIMPTSYIAQELSPYS</sequence>
<feature type="domain" description="HTH araC/xylS-type" evidence="5">
    <location>
        <begin position="103"/>
        <end position="210"/>
    </location>
</feature>
<keyword evidence="7" id="KW-1185">Reference proteome</keyword>
<feature type="transmembrane region" description="Helical" evidence="4">
    <location>
        <begin position="15"/>
        <end position="36"/>
    </location>
</feature>
<dbReference type="Gene3D" id="1.10.10.60">
    <property type="entry name" value="Homeodomain-like"/>
    <property type="match status" value="1"/>
</dbReference>
<evidence type="ECO:0000313" key="7">
    <source>
        <dbReference type="Proteomes" id="UP000645390"/>
    </source>
</evidence>
<dbReference type="PANTHER" id="PTHR43280:SF29">
    <property type="entry name" value="ARAC-FAMILY TRANSCRIPTIONAL REGULATOR"/>
    <property type="match status" value="1"/>
</dbReference>
<name>A0ABQ2BL48_9SPHI</name>
<keyword evidence="4" id="KW-0472">Membrane</keyword>
<keyword evidence="3" id="KW-0804">Transcription</keyword>
<dbReference type="PANTHER" id="PTHR43280">
    <property type="entry name" value="ARAC-FAMILY TRANSCRIPTIONAL REGULATOR"/>
    <property type="match status" value="1"/>
</dbReference>
<dbReference type="SUPFAM" id="SSF46689">
    <property type="entry name" value="Homeodomain-like"/>
    <property type="match status" value="1"/>
</dbReference>
<keyword evidence="4" id="KW-0812">Transmembrane</keyword>
<keyword evidence="1" id="KW-0805">Transcription regulation</keyword>
<dbReference type="InterPro" id="IPR009057">
    <property type="entry name" value="Homeodomain-like_sf"/>
</dbReference>
<evidence type="ECO:0000256" key="3">
    <source>
        <dbReference type="ARBA" id="ARBA00023163"/>
    </source>
</evidence>
<evidence type="ECO:0000259" key="5">
    <source>
        <dbReference type="PROSITE" id="PS01124"/>
    </source>
</evidence>
<organism evidence="6 7">
    <name type="scientific">Pedobacter mendelii</name>
    <dbReference type="NCBI Taxonomy" id="1908240"/>
    <lineage>
        <taxon>Bacteria</taxon>
        <taxon>Pseudomonadati</taxon>
        <taxon>Bacteroidota</taxon>
        <taxon>Sphingobacteriia</taxon>
        <taxon>Sphingobacteriales</taxon>
        <taxon>Sphingobacteriaceae</taxon>
        <taxon>Pedobacter</taxon>
    </lineage>
</organism>
<dbReference type="EMBL" id="BMDJ01000007">
    <property type="protein sequence ID" value="GGI27235.1"/>
    <property type="molecule type" value="Genomic_DNA"/>
</dbReference>
<evidence type="ECO:0000256" key="4">
    <source>
        <dbReference type="SAM" id="Phobius"/>
    </source>
</evidence>
<proteinExistence type="predicted"/>
<keyword evidence="2" id="KW-0238">DNA-binding</keyword>
<keyword evidence="4" id="KW-1133">Transmembrane helix</keyword>
<protein>
    <recommendedName>
        <fullName evidence="5">HTH araC/xylS-type domain-containing protein</fullName>
    </recommendedName>
</protein>
<gene>
    <name evidence="6" type="ORF">GCM10008119_26640</name>
</gene>
<evidence type="ECO:0000256" key="2">
    <source>
        <dbReference type="ARBA" id="ARBA00023125"/>
    </source>
</evidence>
<dbReference type="InterPro" id="IPR018060">
    <property type="entry name" value="HTH_AraC"/>
</dbReference>
<comment type="caution">
    <text evidence="6">The sequence shown here is derived from an EMBL/GenBank/DDBJ whole genome shotgun (WGS) entry which is preliminary data.</text>
</comment>
<accession>A0ABQ2BL48</accession>
<evidence type="ECO:0000313" key="6">
    <source>
        <dbReference type="EMBL" id="GGI27235.1"/>
    </source>
</evidence>
<evidence type="ECO:0000256" key="1">
    <source>
        <dbReference type="ARBA" id="ARBA00023015"/>
    </source>
</evidence>
<dbReference type="Pfam" id="PF12833">
    <property type="entry name" value="HTH_18"/>
    <property type="match status" value="1"/>
</dbReference>